<feature type="domain" description="Alpha-D-phosphohexomutase alpha/beta/alpha" evidence="10">
    <location>
        <begin position="255"/>
        <end position="353"/>
    </location>
</feature>
<evidence type="ECO:0000256" key="6">
    <source>
        <dbReference type="ARBA" id="ARBA00023235"/>
    </source>
</evidence>
<gene>
    <name evidence="11" type="ORF">JWV37_07585</name>
</gene>
<dbReference type="SUPFAM" id="SSF53738">
    <property type="entry name" value="Phosphoglucomutase, first 3 domains"/>
    <property type="match status" value="3"/>
</dbReference>
<feature type="domain" description="Alpha-D-phosphohexomutase alpha/beta/alpha" evidence="9">
    <location>
        <begin position="153"/>
        <end position="249"/>
    </location>
</feature>
<evidence type="ECO:0000313" key="11">
    <source>
        <dbReference type="EMBL" id="MBN2964637.1"/>
    </source>
</evidence>
<dbReference type="RefSeq" id="WP_205459189.1">
    <property type="nucleotide sequence ID" value="NZ_JAFHKK010000015.1"/>
</dbReference>
<evidence type="ECO:0000313" key="12">
    <source>
        <dbReference type="Proteomes" id="UP000703590"/>
    </source>
</evidence>
<dbReference type="PANTHER" id="PTHR43771:SF2">
    <property type="entry name" value="PHOSPHOMANNOMUTASE_PHOSPHOGLUCOMUTASE"/>
    <property type="match status" value="1"/>
</dbReference>
<comment type="caution">
    <text evidence="11">The sequence shown here is derived from an EMBL/GenBank/DDBJ whole genome shotgun (WGS) entry which is preliminary data.</text>
</comment>
<dbReference type="PRINTS" id="PR00509">
    <property type="entry name" value="PGMPMM"/>
</dbReference>
<dbReference type="InterPro" id="IPR005846">
    <property type="entry name" value="A-D-PHexomutase_a/b/a-III"/>
</dbReference>
<evidence type="ECO:0000256" key="2">
    <source>
        <dbReference type="ARBA" id="ARBA00010231"/>
    </source>
</evidence>
<keyword evidence="5" id="KW-0460">Magnesium</keyword>
<evidence type="ECO:0000256" key="5">
    <source>
        <dbReference type="ARBA" id="ARBA00022842"/>
    </source>
</evidence>
<reference evidence="12" key="1">
    <citation type="submission" date="2021-02" db="EMBL/GenBank/DDBJ databases">
        <title>Sulfurospirillum tamanensis sp. nov.</title>
        <authorList>
            <person name="Merkel A.Y."/>
        </authorList>
    </citation>
    <scope>NUCLEOTIDE SEQUENCE [LARGE SCALE GENOMIC DNA]</scope>
    <source>
        <strain evidence="12">T05b</strain>
    </source>
</reference>
<evidence type="ECO:0000259" key="9">
    <source>
        <dbReference type="Pfam" id="PF02879"/>
    </source>
</evidence>
<dbReference type="InterPro" id="IPR005844">
    <property type="entry name" value="A-D-PHexomutase_a/b/a-I"/>
</dbReference>
<proteinExistence type="inferred from homology"/>
<dbReference type="Pfam" id="PF02880">
    <property type="entry name" value="PGM_PMM_III"/>
    <property type="match status" value="1"/>
</dbReference>
<dbReference type="InterPro" id="IPR005843">
    <property type="entry name" value="A-D-PHexomutase_C"/>
</dbReference>
<organism evidence="11 12">
    <name type="scientific">Sulfurospirillum tamanense</name>
    <dbReference type="NCBI Taxonomy" id="2813362"/>
    <lineage>
        <taxon>Bacteria</taxon>
        <taxon>Pseudomonadati</taxon>
        <taxon>Campylobacterota</taxon>
        <taxon>Epsilonproteobacteria</taxon>
        <taxon>Campylobacterales</taxon>
        <taxon>Sulfurospirillaceae</taxon>
        <taxon>Sulfurospirillum</taxon>
    </lineage>
</organism>
<evidence type="ECO:0000259" key="8">
    <source>
        <dbReference type="Pfam" id="PF02878"/>
    </source>
</evidence>
<dbReference type="Gene3D" id="3.30.310.50">
    <property type="entry name" value="Alpha-D-phosphohexomutase, C-terminal domain"/>
    <property type="match status" value="1"/>
</dbReference>
<name>A0ABS2WSK6_9BACT</name>
<dbReference type="Pfam" id="PF00408">
    <property type="entry name" value="PGM_PMM_IV"/>
    <property type="match status" value="1"/>
</dbReference>
<evidence type="ECO:0000256" key="3">
    <source>
        <dbReference type="ARBA" id="ARBA00022553"/>
    </source>
</evidence>
<keyword evidence="12" id="KW-1185">Reference proteome</keyword>
<comment type="similarity">
    <text evidence="2">Belongs to the phosphohexose mutase family.</text>
</comment>
<feature type="domain" description="Alpha-D-phosphohexomutase alpha/beta/alpha" evidence="8">
    <location>
        <begin position="4"/>
        <end position="121"/>
    </location>
</feature>
<dbReference type="EMBL" id="JAFHKK010000015">
    <property type="protein sequence ID" value="MBN2964637.1"/>
    <property type="molecule type" value="Genomic_DNA"/>
</dbReference>
<dbReference type="Proteomes" id="UP000703590">
    <property type="component" value="Unassembled WGS sequence"/>
</dbReference>
<comment type="cofactor">
    <cofactor evidence="1">
        <name>Mg(2+)</name>
        <dbReference type="ChEBI" id="CHEBI:18420"/>
    </cofactor>
</comment>
<evidence type="ECO:0000259" key="10">
    <source>
        <dbReference type="Pfam" id="PF02880"/>
    </source>
</evidence>
<dbReference type="InterPro" id="IPR016055">
    <property type="entry name" value="A-D-PHexomutase_a/b/a-I/II/III"/>
</dbReference>
<dbReference type="SUPFAM" id="SSF55957">
    <property type="entry name" value="Phosphoglucomutase, C-terminal domain"/>
    <property type="match status" value="1"/>
</dbReference>
<dbReference type="InterPro" id="IPR005841">
    <property type="entry name" value="Alpha-D-phosphohexomutase_SF"/>
</dbReference>
<evidence type="ECO:0000256" key="4">
    <source>
        <dbReference type="ARBA" id="ARBA00022723"/>
    </source>
</evidence>
<evidence type="ECO:0000256" key="1">
    <source>
        <dbReference type="ARBA" id="ARBA00001946"/>
    </source>
</evidence>
<dbReference type="CDD" id="cd03089">
    <property type="entry name" value="PMM_PGM"/>
    <property type="match status" value="1"/>
</dbReference>
<keyword evidence="4" id="KW-0479">Metal-binding</keyword>
<dbReference type="Pfam" id="PF02879">
    <property type="entry name" value="PGM_PMM_II"/>
    <property type="match status" value="1"/>
</dbReference>
<evidence type="ECO:0000259" key="7">
    <source>
        <dbReference type="Pfam" id="PF00408"/>
    </source>
</evidence>
<dbReference type="Pfam" id="PF02878">
    <property type="entry name" value="PGM_PMM_I"/>
    <property type="match status" value="1"/>
</dbReference>
<feature type="domain" description="Alpha-D-phosphohexomutase C-terminal" evidence="7">
    <location>
        <begin position="389"/>
        <end position="445"/>
    </location>
</feature>
<keyword evidence="3" id="KW-0597">Phosphoprotein</keyword>
<dbReference type="PANTHER" id="PTHR43771">
    <property type="entry name" value="PHOSPHOMANNOMUTASE"/>
    <property type="match status" value="1"/>
</dbReference>
<protein>
    <submittedName>
        <fullName evidence="11">Phosphomannomutase/phosphoglucomutase</fullName>
    </submittedName>
</protein>
<reference evidence="11 12" key="3">
    <citation type="submission" date="2021-02" db="EMBL/GenBank/DDBJ databases">
        <authorList>
            <person name="Merkel A.Y."/>
        </authorList>
    </citation>
    <scope>NUCLEOTIDE SEQUENCE [LARGE SCALE GENOMIC DNA]</scope>
    <source>
        <strain evidence="11 12">T05b</strain>
    </source>
</reference>
<dbReference type="Gene3D" id="3.40.120.10">
    <property type="entry name" value="Alpha-D-Glucose-1,6-Bisphosphate, subunit A, domain 3"/>
    <property type="match status" value="3"/>
</dbReference>
<dbReference type="InterPro" id="IPR005845">
    <property type="entry name" value="A-D-PHexomutase_a/b/a-II"/>
</dbReference>
<dbReference type="InterPro" id="IPR036900">
    <property type="entry name" value="A-D-PHexomutase_C_sf"/>
</dbReference>
<keyword evidence="6" id="KW-0413">Isomerase</keyword>
<reference evidence="11 12" key="2">
    <citation type="submission" date="2021-02" db="EMBL/GenBank/DDBJ databases">
        <title>Sulfurospirillum tamanensis sp. nov.</title>
        <authorList>
            <person name="Frolova A."/>
            <person name="Merkel A."/>
            <person name="Slobodkin A."/>
        </authorList>
    </citation>
    <scope>NUCLEOTIDE SEQUENCE [LARGE SCALE GENOMIC DNA]</scope>
    <source>
        <strain evidence="11 12">T05b</strain>
    </source>
</reference>
<accession>A0ABS2WSK6</accession>
<sequence>MQHIFREYDIRGIYEKDLNEHSIKTIGFLLGKRIAKVGNTVAIGYDARLHSPTIAGWLTSGLNHARLEVLNMGLVPTPCNYFGGFFDHEHKADATVMVTGSHNPPEYNGLKITLNQAPFFGADITALGQEVMAFSQHIPDNLTCKAVDTLALYTDFLVKAFAHLRGMKTRIAIDCGNGAAGVVVPKLCEALELNTTILYAQPDGTFPNHHPDPSEEENLHDVKALLKTQNGDIAFAFDGDADRLAVLTQTNNFKGDQLALLYAKLLKNPKILGEVKCSQVMYDEVAKIGTAYMYKTGHSNIKVKMKELGIDIAAEVSGHIFFADRYFGYDDAIYAMLRTLELLYKGLDLDAELAKLPTMFTTEELKIPTTEETKFETIVKLKTFLETPPSDFPAIKEIITVDGVRVVFEEGWGLVRASNTTPVLVARFEAKTHALMRTYQKALEEALKRCSPSC</sequence>